<dbReference type="AlphaFoldDB" id="A0A3G6ITX3"/>
<evidence type="ECO:0000313" key="9">
    <source>
        <dbReference type="Proteomes" id="UP000271426"/>
    </source>
</evidence>
<protein>
    <recommendedName>
        <fullName evidence="6">Probable hydrogen peroxide-inducible genes activator</fullName>
    </recommendedName>
</protein>
<evidence type="ECO:0000256" key="6">
    <source>
        <dbReference type="ARBA" id="ARBA00040885"/>
    </source>
</evidence>
<evidence type="ECO:0000256" key="1">
    <source>
        <dbReference type="ARBA" id="ARBA00009437"/>
    </source>
</evidence>
<organism evidence="8 9">
    <name type="scientific">Corynebacterium pseudopelargi</name>
    <dbReference type="NCBI Taxonomy" id="2080757"/>
    <lineage>
        <taxon>Bacteria</taxon>
        <taxon>Bacillati</taxon>
        <taxon>Actinomycetota</taxon>
        <taxon>Actinomycetes</taxon>
        <taxon>Mycobacteriales</taxon>
        <taxon>Corynebacteriaceae</taxon>
        <taxon>Corynebacterium</taxon>
    </lineage>
</organism>
<evidence type="ECO:0000259" key="7">
    <source>
        <dbReference type="PROSITE" id="PS50931"/>
    </source>
</evidence>
<proteinExistence type="inferred from homology"/>
<evidence type="ECO:0000256" key="5">
    <source>
        <dbReference type="ARBA" id="ARBA00023163"/>
    </source>
</evidence>
<evidence type="ECO:0000313" key="8">
    <source>
        <dbReference type="EMBL" id="AZA09112.1"/>
    </source>
</evidence>
<dbReference type="Pfam" id="PF00126">
    <property type="entry name" value="HTH_1"/>
    <property type="match status" value="1"/>
</dbReference>
<dbReference type="InterPro" id="IPR005119">
    <property type="entry name" value="LysR_subst-bd"/>
</dbReference>
<keyword evidence="5" id="KW-0804">Transcription</keyword>
<dbReference type="GO" id="GO:0003700">
    <property type="term" value="F:DNA-binding transcription factor activity"/>
    <property type="evidence" value="ECO:0007669"/>
    <property type="project" value="InterPro"/>
</dbReference>
<keyword evidence="2" id="KW-0805">Transcription regulation</keyword>
<dbReference type="KEGG" id="cpso:CPPEL_04925"/>
<comment type="similarity">
    <text evidence="1">Belongs to the LysR transcriptional regulatory family.</text>
</comment>
<dbReference type="SUPFAM" id="SSF53850">
    <property type="entry name" value="Periplasmic binding protein-like II"/>
    <property type="match status" value="1"/>
</dbReference>
<dbReference type="PROSITE" id="PS50931">
    <property type="entry name" value="HTH_LYSR"/>
    <property type="match status" value="1"/>
</dbReference>
<dbReference type="PRINTS" id="PR00039">
    <property type="entry name" value="HTHLYSR"/>
</dbReference>
<evidence type="ECO:0000256" key="2">
    <source>
        <dbReference type="ARBA" id="ARBA00023015"/>
    </source>
</evidence>
<dbReference type="PANTHER" id="PTHR30346">
    <property type="entry name" value="TRANSCRIPTIONAL DUAL REGULATOR HCAR-RELATED"/>
    <property type="match status" value="1"/>
</dbReference>
<keyword evidence="3" id="KW-0238">DNA-binding</keyword>
<dbReference type="Pfam" id="PF03466">
    <property type="entry name" value="LysR_substrate"/>
    <property type="match status" value="1"/>
</dbReference>
<dbReference type="OrthoDB" id="9775392at2"/>
<reference evidence="8 9" key="1">
    <citation type="submission" date="2018-11" db="EMBL/GenBank/DDBJ databases">
        <authorList>
            <person name="Kleinhagauer T."/>
            <person name="Glaeser S.P."/>
            <person name="Spergser J."/>
            <person name="Ruckert C."/>
            <person name="Kaempfer P."/>
            <person name="Busse H.-J."/>
        </authorList>
    </citation>
    <scope>NUCLEOTIDE SEQUENCE [LARGE SCALE GENOMIC DNA]</scope>
    <source>
        <strain evidence="8 9">812CH</strain>
    </source>
</reference>
<dbReference type="GO" id="GO:0032993">
    <property type="term" value="C:protein-DNA complex"/>
    <property type="evidence" value="ECO:0007669"/>
    <property type="project" value="TreeGrafter"/>
</dbReference>
<dbReference type="EMBL" id="CP033898">
    <property type="protein sequence ID" value="AZA09112.1"/>
    <property type="molecule type" value="Genomic_DNA"/>
</dbReference>
<keyword evidence="4" id="KW-0010">Activator</keyword>
<dbReference type="Gene3D" id="3.40.190.10">
    <property type="entry name" value="Periplasmic binding protein-like II"/>
    <property type="match status" value="2"/>
</dbReference>
<dbReference type="GO" id="GO:0003677">
    <property type="term" value="F:DNA binding"/>
    <property type="evidence" value="ECO:0007669"/>
    <property type="project" value="UniProtKB-KW"/>
</dbReference>
<gene>
    <name evidence="8" type="primary">oxyR</name>
    <name evidence="8" type="ORF">CPPEL_04925</name>
</gene>
<dbReference type="InterPro" id="IPR036390">
    <property type="entry name" value="WH_DNA-bd_sf"/>
</dbReference>
<dbReference type="Gene3D" id="1.10.10.10">
    <property type="entry name" value="Winged helix-like DNA-binding domain superfamily/Winged helix DNA-binding domain"/>
    <property type="match status" value="1"/>
</dbReference>
<keyword evidence="9" id="KW-1185">Reference proteome</keyword>
<evidence type="ECO:0000256" key="4">
    <source>
        <dbReference type="ARBA" id="ARBA00023159"/>
    </source>
</evidence>
<dbReference type="CDD" id="cd08411">
    <property type="entry name" value="PBP2_OxyR"/>
    <property type="match status" value="1"/>
</dbReference>
<dbReference type="InterPro" id="IPR000847">
    <property type="entry name" value="LysR_HTH_N"/>
</dbReference>
<evidence type="ECO:0000256" key="3">
    <source>
        <dbReference type="ARBA" id="ARBA00023125"/>
    </source>
</evidence>
<sequence length="314" mass="34501">MNYKEYRPTLAQLRTYVTVAETKHFGAAATRLDISQPSLSQALAAIEHGLGVQLIERSTRKVIVTPAGEELLPYAKATLDAVDLFLAHARGAVGTLTGQLTIGIIPTIAPYILPNLLRLAETTFPDLELRIIEDQTQHLCELLRDGHIECALLALPIEDKKINHIPLYHENFHLVVPEDDPFAGRSDLTLEDLRDLNFYLLDDGHCLRDQIVDLCRRADVHPEQSQNASTRAASLTTVMQLVSAGHGATLVPESAVSTEGQRPGIATATFNPGVSAEREVAIAYRTSSSSREEEFRQLGALITRAFHEVARTEA</sequence>
<feature type="domain" description="HTH lysR-type" evidence="7">
    <location>
        <begin position="8"/>
        <end position="65"/>
    </location>
</feature>
<dbReference type="RefSeq" id="WP_123960078.1">
    <property type="nucleotide sequence ID" value="NZ_CP033898.1"/>
</dbReference>
<name>A0A3G6ITX3_9CORY</name>
<dbReference type="PANTHER" id="PTHR30346:SF26">
    <property type="entry name" value="HYDROGEN PEROXIDE-INDUCIBLE GENES ACTIVATOR"/>
    <property type="match status" value="1"/>
</dbReference>
<accession>A0A3G6ITX3</accession>
<dbReference type="SUPFAM" id="SSF46785">
    <property type="entry name" value="Winged helix' DNA-binding domain"/>
    <property type="match status" value="1"/>
</dbReference>
<dbReference type="Proteomes" id="UP000271426">
    <property type="component" value="Chromosome"/>
</dbReference>
<dbReference type="FunFam" id="1.10.10.10:FF:000001">
    <property type="entry name" value="LysR family transcriptional regulator"/>
    <property type="match status" value="1"/>
</dbReference>
<dbReference type="InterPro" id="IPR036388">
    <property type="entry name" value="WH-like_DNA-bd_sf"/>
</dbReference>